<dbReference type="OrthoDB" id="2973458at2"/>
<dbReference type="AlphaFoldDB" id="A0A417YGM8"/>
<dbReference type="Proteomes" id="UP000285456">
    <property type="component" value="Unassembled WGS sequence"/>
</dbReference>
<dbReference type="EMBL" id="QWEH01000007">
    <property type="protein sequence ID" value="RHW31980.1"/>
    <property type="molecule type" value="Genomic_DNA"/>
</dbReference>
<accession>A0A417YGM8</accession>
<evidence type="ECO:0000313" key="2">
    <source>
        <dbReference type="Proteomes" id="UP000285456"/>
    </source>
</evidence>
<evidence type="ECO:0000313" key="1">
    <source>
        <dbReference type="EMBL" id="RHW31980.1"/>
    </source>
</evidence>
<gene>
    <name evidence="1" type="ORF">D1B32_12140</name>
</gene>
<comment type="caution">
    <text evidence="1">The sequence shown here is derived from an EMBL/GenBank/DDBJ whole genome shotgun (WGS) entry which is preliminary data.</text>
</comment>
<proteinExistence type="predicted"/>
<keyword evidence="2" id="KW-1185">Reference proteome</keyword>
<reference evidence="1 2" key="1">
    <citation type="journal article" date="2007" name="Int. J. Syst. Evol. Microbiol.">
        <title>Oceanobacillus profundus sp. nov., isolated from a deep-sea sediment core.</title>
        <authorList>
            <person name="Kim Y.G."/>
            <person name="Choi D.H."/>
            <person name="Hyun S."/>
            <person name="Cho B.C."/>
        </authorList>
    </citation>
    <scope>NUCLEOTIDE SEQUENCE [LARGE SCALE GENOMIC DNA]</scope>
    <source>
        <strain evidence="1 2">DSM 18246</strain>
    </source>
</reference>
<sequence>MALFEGMKPVEGTADQYVRSNTKLQVSTHDSPGEKFLVDPRLKRLFQYHFGGNGWVVIPKGRIVAPSTDNNGGIKNGNIKDFDGNVFRPVLTLANGGKDVVEIGKTGKEHTREANTPIGVSYANIYEEFVDGFNGMQPTIENEIYIELPYIPSRSDAEAVEWGSLYDADPTKRIKNGDYVISDENGRFIKADFETQREILKNTNASADDKFAALAEIARLQEQVLGQVWTVETNLPPQGWLGMLGWTDEQRAQDWNPNGMTADDIDDEFPGYPYERTYANTDVKSNRYYPQGIPGLTNGSNLEMPFEDILIGEINPGQKGRHDFRIQQTPVVAGSLVVKIDGQVVEPDYIDYKSGLVTLVVETNEGAAPQKVTATFKATGQTPGVPTGWDFKGAQGAVRILLQK</sequence>
<name>A0A417YGM8_9BACI</name>
<dbReference type="RefSeq" id="WP_118889538.1">
    <property type="nucleotide sequence ID" value="NZ_PHUT01000007.1"/>
</dbReference>
<protein>
    <submittedName>
        <fullName evidence="1">Uncharacterized protein</fullName>
    </submittedName>
</protein>
<organism evidence="1 2">
    <name type="scientific">Oceanobacillus profundus</name>
    <dbReference type="NCBI Taxonomy" id="372463"/>
    <lineage>
        <taxon>Bacteria</taxon>
        <taxon>Bacillati</taxon>
        <taxon>Bacillota</taxon>
        <taxon>Bacilli</taxon>
        <taxon>Bacillales</taxon>
        <taxon>Bacillaceae</taxon>
        <taxon>Oceanobacillus</taxon>
    </lineage>
</organism>